<dbReference type="SUPFAM" id="SSF50814">
    <property type="entry name" value="Lipocalins"/>
    <property type="match status" value="1"/>
</dbReference>
<evidence type="ECO:0000313" key="2">
    <source>
        <dbReference type="EMBL" id="MXU95224.1"/>
    </source>
</evidence>
<accession>A0A6B0V0A5</accession>
<reference evidence="2" key="1">
    <citation type="submission" date="2019-12" db="EMBL/GenBank/DDBJ databases">
        <title>An insight into the sialome of adult female Ixodes ricinus ticks feeding for 6 days.</title>
        <authorList>
            <person name="Perner J."/>
            <person name="Ribeiro J.M.C."/>
        </authorList>
    </citation>
    <scope>NUCLEOTIDE SEQUENCE</scope>
    <source>
        <strain evidence="2">Semi-engorged</strain>
        <tissue evidence="2">Salivary glands</tissue>
    </source>
</reference>
<feature type="chain" id="PRO_5025362864" evidence="1">
    <location>
        <begin position="18"/>
        <end position="181"/>
    </location>
</feature>
<proteinExistence type="predicted"/>
<dbReference type="AlphaFoldDB" id="A0A6B0V0A5"/>
<dbReference type="Gene3D" id="2.40.128.20">
    <property type="match status" value="1"/>
</dbReference>
<organism evidence="2">
    <name type="scientific">Ixodes ricinus</name>
    <name type="common">Common tick</name>
    <name type="synonym">Acarus ricinus</name>
    <dbReference type="NCBI Taxonomy" id="34613"/>
    <lineage>
        <taxon>Eukaryota</taxon>
        <taxon>Metazoa</taxon>
        <taxon>Ecdysozoa</taxon>
        <taxon>Arthropoda</taxon>
        <taxon>Chelicerata</taxon>
        <taxon>Arachnida</taxon>
        <taxon>Acari</taxon>
        <taxon>Parasitiformes</taxon>
        <taxon>Ixodida</taxon>
        <taxon>Ixodoidea</taxon>
        <taxon>Ixodidae</taxon>
        <taxon>Ixodinae</taxon>
        <taxon>Ixodes</taxon>
    </lineage>
</organism>
<sequence>MIAALFLVIQLLGQSQSETILCDGDFPNATEVITLLNRTYMLQSFDYSPDVQCAYQIFYYTKVGTYGLQHKYNTIVLSRRGTRLPSPLYVTRVVNSTIHLSNRPEVPVSPTEVKILYSDLRSCMVTKGPYAKELPQACRLWLTDSFFAEPPPECTAGFERHCKSRPFSYNITGCINLNEHH</sequence>
<name>A0A6B0V0A5_IXORI</name>
<feature type="signal peptide" evidence="1">
    <location>
        <begin position="1"/>
        <end position="17"/>
    </location>
</feature>
<dbReference type="EMBL" id="GIFC01013141">
    <property type="protein sequence ID" value="MXU95224.1"/>
    <property type="molecule type" value="Transcribed_RNA"/>
</dbReference>
<dbReference type="InterPro" id="IPR012674">
    <property type="entry name" value="Calycin"/>
</dbReference>
<keyword evidence="1" id="KW-0732">Signal</keyword>
<protein>
    <submittedName>
        <fullName evidence="2">Putative lipocalin</fullName>
    </submittedName>
</protein>
<evidence type="ECO:0000256" key="1">
    <source>
        <dbReference type="SAM" id="SignalP"/>
    </source>
</evidence>